<sequence>MGRDKGGKLAPNWEGPFRINEKFTGGAYRLETLQGEVMSRTWNVANLRYYYS</sequence>
<dbReference type="EMBL" id="LXQA010841323">
    <property type="protein sequence ID" value="MCI73566.1"/>
    <property type="molecule type" value="Genomic_DNA"/>
</dbReference>
<comment type="caution">
    <text evidence="1">The sequence shown here is derived from an EMBL/GenBank/DDBJ whole genome shotgun (WGS) entry which is preliminary data.</text>
</comment>
<evidence type="ECO:0000313" key="2">
    <source>
        <dbReference type="Proteomes" id="UP000265520"/>
    </source>
</evidence>
<evidence type="ECO:0000313" key="1">
    <source>
        <dbReference type="EMBL" id="MCI73566.1"/>
    </source>
</evidence>
<name>A0A392UMB3_9FABA</name>
<dbReference type="Proteomes" id="UP000265520">
    <property type="component" value="Unassembled WGS sequence"/>
</dbReference>
<accession>A0A392UMB3</accession>
<reference evidence="1 2" key="1">
    <citation type="journal article" date="2018" name="Front. Plant Sci.">
        <title>Red Clover (Trifolium pratense) and Zigzag Clover (T. medium) - A Picture of Genomic Similarities and Differences.</title>
        <authorList>
            <person name="Dluhosova J."/>
            <person name="Istvanek J."/>
            <person name="Nedelnik J."/>
            <person name="Repkova J."/>
        </authorList>
    </citation>
    <scope>NUCLEOTIDE SEQUENCE [LARGE SCALE GENOMIC DNA]</scope>
    <source>
        <strain evidence="2">cv. 10/8</strain>
        <tissue evidence="1">Leaf</tissue>
    </source>
</reference>
<organism evidence="1 2">
    <name type="scientific">Trifolium medium</name>
    <dbReference type="NCBI Taxonomy" id="97028"/>
    <lineage>
        <taxon>Eukaryota</taxon>
        <taxon>Viridiplantae</taxon>
        <taxon>Streptophyta</taxon>
        <taxon>Embryophyta</taxon>
        <taxon>Tracheophyta</taxon>
        <taxon>Spermatophyta</taxon>
        <taxon>Magnoliopsida</taxon>
        <taxon>eudicotyledons</taxon>
        <taxon>Gunneridae</taxon>
        <taxon>Pentapetalae</taxon>
        <taxon>rosids</taxon>
        <taxon>fabids</taxon>
        <taxon>Fabales</taxon>
        <taxon>Fabaceae</taxon>
        <taxon>Papilionoideae</taxon>
        <taxon>50 kb inversion clade</taxon>
        <taxon>NPAAA clade</taxon>
        <taxon>Hologalegina</taxon>
        <taxon>IRL clade</taxon>
        <taxon>Trifolieae</taxon>
        <taxon>Trifolium</taxon>
    </lineage>
</organism>
<dbReference type="AlphaFoldDB" id="A0A392UMB3"/>
<protein>
    <submittedName>
        <fullName evidence="1">Gag-pol polyprotein</fullName>
    </submittedName>
</protein>
<keyword evidence="2" id="KW-1185">Reference proteome</keyword>
<proteinExistence type="predicted"/>